<dbReference type="Pfam" id="PF07398">
    <property type="entry name" value="MDMPI_C"/>
    <property type="match status" value="1"/>
</dbReference>
<evidence type="ECO:0000313" key="4">
    <source>
        <dbReference type="Proteomes" id="UP000183180"/>
    </source>
</evidence>
<dbReference type="RefSeq" id="WP_074849437.1">
    <property type="nucleotide sequence ID" value="NZ_FNLM01000034.1"/>
</dbReference>
<dbReference type="NCBIfam" id="TIGR03083">
    <property type="entry name" value="maleylpyruvate isomerase family mycothiol-dependent enzyme"/>
    <property type="match status" value="1"/>
</dbReference>
<dbReference type="InterPro" id="IPR024344">
    <property type="entry name" value="MDMPI_metal-binding"/>
</dbReference>
<gene>
    <name evidence="3" type="ORF">SAMN04488548_1341084</name>
</gene>
<dbReference type="SUPFAM" id="SSF109854">
    <property type="entry name" value="DinB/YfiT-like putative metalloenzymes"/>
    <property type="match status" value="1"/>
</dbReference>
<proteinExistence type="predicted"/>
<dbReference type="OrthoDB" id="154293at2"/>
<feature type="domain" description="Mycothiol-dependent maleylpyruvate isomerase metal-binding" evidence="2">
    <location>
        <begin position="17"/>
        <end position="154"/>
    </location>
</feature>
<dbReference type="EMBL" id="FNLM01000034">
    <property type="protein sequence ID" value="SDU42501.1"/>
    <property type="molecule type" value="Genomic_DNA"/>
</dbReference>
<feature type="domain" description="MDMPI C-terminal" evidence="1">
    <location>
        <begin position="169"/>
        <end position="264"/>
    </location>
</feature>
<evidence type="ECO:0000313" key="3">
    <source>
        <dbReference type="EMBL" id="SDU42501.1"/>
    </source>
</evidence>
<organism evidence="3 4">
    <name type="scientific">Gordonia westfalica</name>
    <dbReference type="NCBI Taxonomy" id="158898"/>
    <lineage>
        <taxon>Bacteria</taxon>
        <taxon>Bacillati</taxon>
        <taxon>Actinomycetota</taxon>
        <taxon>Actinomycetes</taxon>
        <taxon>Mycobacteriales</taxon>
        <taxon>Gordoniaceae</taxon>
        <taxon>Gordonia</taxon>
    </lineage>
</organism>
<dbReference type="InterPro" id="IPR034660">
    <property type="entry name" value="DinB/YfiT-like"/>
</dbReference>
<dbReference type="Gene3D" id="1.20.120.450">
    <property type="entry name" value="dinb family like domain"/>
    <property type="match status" value="1"/>
</dbReference>
<dbReference type="InterPro" id="IPR017517">
    <property type="entry name" value="Maleyloyr_isom"/>
</dbReference>
<dbReference type="STRING" id="158898.SAMN04488548_1341084"/>
<dbReference type="InterPro" id="IPR010872">
    <property type="entry name" value="MDMPI_C-term_domain"/>
</dbReference>
<evidence type="ECO:0000259" key="1">
    <source>
        <dbReference type="Pfam" id="PF07398"/>
    </source>
</evidence>
<dbReference type="Pfam" id="PF11716">
    <property type="entry name" value="MDMPI_N"/>
    <property type="match status" value="1"/>
</dbReference>
<sequence>MPTTILPLAEVTEGLIAQWSAIADVAAGLTDEQWSGPSVLPGWTNADVVAHIIGTESMLDGRDVEATRTVSALDHVRNPIGELNEKWVDHYRPKPRAEVLAALEEIVAVRTAALKAMTQEQFEAPSMTPAGADTYGRFMRIRIFDCWVHEIDLRDSADGSAVADPVPASWALDEIGASLPFVVGKRADAPKGSKVLFDITGLSPRTVRIDVGDRASLVEEFEGGDASADVRLRIDAANLARCAGGRRDADPNEVEIEGDQTLGQAILTRMNYVI</sequence>
<name>A0A1H2IET2_9ACTN</name>
<dbReference type="AlphaFoldDB" id="A0A1H2IET2"/>
<dbReference type="Proteomes" id="UP000183180">
    <property type="component" value="Unassembled WGS sequence"/>
</dbReference>
<evidence type="ECO:0000259" key="2">
    <source>
        <dbReference type="Pfam" id="PF11716"/>
    </source>
</evidence>
<accession>A0A1H2IET2</accession>
<reference evidence="3 4" key="1">
    <citation type="submission" date="2016-10" db="EMBL/GenBank/DDBJ databases">
        <authorList>
            <person name="de Groot N.N."/>
        </authorList>
    </citation>
    <scope>NUCLEOTIDE SEQUENCE [LARGE SCALE GENOMIC DNA]</scope>
    <source>
        <strain evidence="3 4">DSM 44215</strain>
    </source>
</reference>
<dbReference type="GO" id="GO:0046872">
    <property type="term" value="F:metal ion binding"/>
    <property type="evidence" value="ECO:0007669"/>
    <property type="project" value="InterPro"/>
</dbReference>
<protein>
    <submittedName>
        <fullName evidence="3">TIGR03083 family protein</fullName>
    </submittedName>
</protein>